<feature type="domain" description="TonB C-terminal" evidence="11">
    <location>
        <begin position="26"/>
        <end position="120"/>
    </location>
</feature>
<keyword evidence="9" id="KW-0472">Membrane</keyword>
<sequence length="221" mass="24758">MFRRIIFTIALISGAYAALAQPTFKGGEQALNKFLKEKIIYPDFASRNCISAVVHVKFRVYKDGRVDKVKVQSGPGIDLDEEAIRVVKRTAGKWTLPAGVEAATAVLPVRFTPDPSRCNSSTKLSREQAINAYHQRQEQENAVTNYYQNKHAGKADTSKEAYIISLKQQLGFDEDFIEDILAQADEKRKQGDNEGACADWKFIRNIGSIKADPLLARYCIK</sequence>
<dbReference type="InterPro" id="IPR051045">
    <property type="entry name" value="TonB-dependent_transducer"/>
</dbReference>
<dbReference type="SUPFAM" id="SSF74653">
    <property type="entry name" value="TolA/TonB C-terminal domain"/>
    <property type="match status" value="1"/>
</dbReference>
<dbReference type="EMBL" id="JADFFL010000002">
    <property type="protein sequence ID" value="MBE9661292.1"/>
    <property type="molecule type" value="Genomic_DNA"/>
</dbReference>
<evidence type="ECO:0000256" key="4">
    <source>
        <dbReference type="ARBA" id="ARBA00022475"/>
    </source>
</evidence>
<comment type="similarity">
    <text evidence="2">Belongs to the TonB family.</text>
</comment>
<comment type="subcellular location">
    <subcellularLocation>
        <location evidence="1">Cell inner membrane</location>
        <topology evidence="1">Single-pass membrane protein</topology>
        <orientation evidence="1">Periplasmic side</orientation>
    </subcellularLocation>
</comment>
<organism evidence="12 13">
    <name type="scientific">Mucilaginibacter myungsuensis</name>
    <dbReference type="NCBI Taxonomy" id="649104"/>
    <lineage>
        <taxon>Bacteria</taxon>
        <taxon>Pseudomonadati</taxon>
        <taxon>Bacteroidota</taxon>
        <taxon>Sphingobacteriia</taxon>
        <taxon>Sphingobacteriales</taxon>
        <taxon>Sphingobacteriaceae</taxon>
        <taxon>Mucilaginibacter</taxon>
    </lineage>
</organism>
<evidence type="ECO:0000313" key="12">
    <source>
        <dbReference type="EMBL" id="MBE9661292.1"/>
    </source>
</evidence>
<evidence type="ECO:0000256" key="10">
    <source>
        <dbReference type="SAM" id="SignalP"/>
    </source>
</evidence>
<feature type="signal peptide" evidence="10">
    <location>
        <begin position="1"/>
        <end position="20"/>
    </location>
</feature>
<dbReference type="PANTHER" id="PTHR33446:SF2">
    <property type="entry name" value="PROTEIN TONB"/>
    <property type="match status" value="1"/>
</dbReference>
<proteinExistence type="inferred from homology"/>
<evidence type="ECO:0000259" key="11">
    <source>
        <dbReference type="PROSITE" id="PS52015"/>
    </source>
</evidence>
<reference evidence="12" key="1">
    <citation type="submission" date="2020-10" db="EMBL/GenBank/DDBJ databases">
        <title>Mucilaginibacter mali sp. nov., isolated from rhizosphere soil of apple orchard.</title>
        <authorList>
            <person name="Lee J.-S."/>
            <person name="Kim H.S."/>
            <person name="Kim J.-S."/>
        </authorList>
    </citation>
    <scope>NUCLEOTIDE SEQUENCE</scope>
    <source>
        <strain evidence="12">KCTC 22746</strain>
    </source>
</reference>
<accession>A0A929KV28</accession>
<dbReference type="RefSeq" id="WP_194110492.1">
    <property type="nucleotide sequence ID" value="NZ_JADFFL010000002.1"/>
</dbReference>
<evidence type="ECO:0000256" key="8">
    <source>
        <dbReference type="ARBA" id="ARBA00022989"/>
    </source>
</evidence>
<evidence type="ECO:0000256" key="9">
    <source>
        <dbReference type="ARBA" id="ARBA00023136"/>
    </source>
</evidence>
<dbReference type="NCBIfam" id="TIGR01352">
    <property type="entry name" value="tonB_Cterm"/>
    <property type="match status" value="1"/>
</dbReference>
<keyword evidence="4" id="KW-1003">Cell membrane</keyword>
<evidence type="ECO:0000256" key="2">
    <source>
        <dbReference type="ARBA" id="ARBA00006555"/>
    </source>
</evidence>
<dbReference type="Pfam" id="PF03544">
    <property type="entry name" value="TonB_C"/>
    <property type="match status" value="1"/>
</dbReference>
<keyword evidence="10" id="KW-0732">Signal</keyword>
<dbReference type="GO" id="GO:0015031">
    <property type="term" value="P:protein transport"/>
    <property type="evidence" value="ECO:0007669"/>
    <property type="project" value="UniProtKB-KW"/>
</dbReference>
<evidence type="ECO:0000313" key="13">
    <source>
        <dbReference type="Proteomes" id="UP000622475"/>
    </source>
</evidence>
<keyword evidence="5" id="KW-0997">Cell inner membrane</keyword>
<evidence type="ECO:0000256" key="6">
    <source>
        <dbReference type="ARBA" id="ARBA00022692"/>
    </source>
</evidence>
<dbReference type="AlphaFoldDB" id="A0A929KV28"/>
<dbReference type="PROSITE" id="PS52015">
    <property type="entry name" value="TONB_CTD"/>
    <property type="match status" value="1"/>
</dbReference>
<name>A0A929KV28_9SPHI</name>
<feature type="chain" id="PRO_5036814166" evidence="10">
    <location>
        <begin position="21"/>
        <end position="221"/>
    </location>
</feature>
<evidence type="ECO:0000256" key="7">
    <source>
        <dbReference type="ARBA" id="ARBA00022927"/>
    </source>
</evidence>
<evidence type="ECO:0000256" key="3">
    <source>
        <dbReference type="ARBA" id="ARBA00022448"/>
    </source>
</evidence>
<gene>
    <name evidence="12" type="ORF">IRJ16_05310</name>
</gene>
<keyword evidence="7" id="KW-0653">Protein transport</keyword>
<comment type="caution">
    <text evidence="12">The sequence shown here is derived from an EMBL/GenBank/DDBJ whole genome shotgun (WGS) entry which is preliminary data.</text>
</comment>
<keyword evidence="8" id="KW-1133">Transmembrane helix</keyword>
<dbReference type="Gene3D" id="3.30.1150.10">
    <property type="match status" value="1"/>
</dbReference>
<dbReference type="GO" id="GO:0098797">
    <property type="term" value="C:plasma membrane protein complex"/>
    <property type="evidence" value="ECO:0007669"/>
    <property type="project" value="TreeGrafter"/>
</dbReference>
<evidence type="ECO:0000256" key="1">
    <source>
        <dbReference type="ARBA" id="ARBA00004383"/>
    </source>
</evidence>
<protein>
    <submittedName>
        <fullName evidence="12">Energy transducer TonB</fullName>
    </submittedName>
</protein>
<dbReference type="InterPro" id="IPR037682">
    <property type="entry name" value="TonB_C"/>
</dbReference>
<keyword evidence="6" id="KW-0812">Transmembrane</keyword>
<dbReference type="GO" id="GO:0031992">
    <property type="term" value="F:energy transducer activity"/>
    <property type="evidence" value="ECO:0007669"/>
    <property type="project" value="TreeGrafter"/>
</dbReference>
<keyword evidence="3" id="KW-0813">Transport</keyword>
<keyword evidence="13" id="KW-1185">Reference proteome</keyword>
<dbReference type="GO" id="GO:0055085">
    <property type="term" value="P:transmembrane transport"/>
    <property type="evidence" value="ECO:0007669"/>
    <property type="project" value="InterPro"/>
</dbReference>
<dbReference type="Proteomes" id="UP000622475">
    <property type="component" value="Unassembled WGS sequence"/>
</dbReference>
<dbReference type="PANTHER" id="PTHR33446">
    <property type="entry name" value="PROTEIN TONB-RELATED"/>
    <property type="match status" value="1"/>
</dbReference>
<evidence type="ECO:0000256" key="5">
    <source>
        <dbReference type="ARBA" id="ARBA00022519"/>
    </source>
</evidence>
<dbReference type="InterPro" id="IPR006260">
    <property type="entry name" value="TonB/TolA_C"/>
</dbReference>